<protein>
    <submittedName>
        <fullName evidence="1">DUF92 domain-containing protein</fullName>
    </submittedName>
</protein>
<organism evidence="1 2">
    <name type="scientific">Paenibacillus mesotrionivorans</name>
    <dbReference type="NCBI Taxonomy" id="3160968"/>
    <lineage>
        <taxon>Bacteria</taxon>
        <taxon>Bacillati</taxon>
        <taxon>Bacillota</taxon>
        <taxon>Bacilli</taxon>
        <taxon>Bacillales</taxon>
        <taxon>Paenibacillaceae</taxon>
        <taxon>Paenibacillus</taxon>
    </lineage>
</organism>
<reference evidence="1" key="1">
    <citation type="submission" date="2024-12" db="EMBL/GenBank/DDBJ databases">
        <authorList>
            <person name="Wu N."/>
        </authorList>
    </citation>
    <scope>NUCLEOTIDE SEQUENCE</scope>
    <source>
        <strain evidence="1">P15</strain>
    </source>
</reference>
<sequence>MNWLLGLAGSMLITSAAYWKRSLSLTGAAAAIGVGTLLYALGSLPWFGLMIGFFISSSALTKWKKHKKEQAERKYEKSGRRDAGQVFANGGLGAFLCLLSAWRPDMWVWSAAYLGVMSAVTADTWATEIGGLSRRLPRSILTGKQVSKGTSGAVTWLGWGASLAGGLFIGALGMLLAGLSSTTVPWGPGGEAYSWGIIPAAMVAGWLASNADSLLGASVQALYRCPECGLEVEGHSHCSRRTVLIRGWRWMNNDAVNIISSAAGGGIMVLLLYLVHIIGK</sequence>
<evidence type="ECO:0000313" key="2">
    <source>
        <dbReference type="Proteomes" id="UP001631969"/>
    </source>
</evidence>
<proteinExistence type="predicted"/>
<keyword evidence="2" id="KW-1185">Reference proteome</keyword>
<dbReference type="Proteomes" id="UP001631969">
    <property type="component" value="Unassembled WGS sequence"/>
</dbReference>
<comment type="caution">
    <text evidence="1">The sequence shown here is derived from an EMBL/GenBank/DDBJ whole genome shotgun (WGS) entry which is preliminary data.</text>
</comment>
<gene>
    <name evidence="1" type="ORF">ACI1P1_22885</name>
</gene>
<dbReference type="EMBL" id="JBJURJ010000017">
    <property type="protein sequence ID" value="MFM9331144.1"/>
    <property type="molecule type" value="Genomic_DNA"/>
</dbReference>
<evidence type="ECO:0000313" key="1">
    <source>
        <dbReference type="EMBL" id="MFM9331144.1"/>
    </source>
</evidence>
<accession>A0ACC7P273</accession>
<name>A0ACC7P273_9BACL</name>